<organism evidence="7 8">
    <name type="scientific">Sphingobium boeckii</name>
    <dbReference type="NCBI Taxonomy" id="1082345"/>
    <lineage>
        <taxon>Bacteria</taxon>
        <taxon>Pseudomonadati</taxon>
        <taxon>Pseudomonadota</taxon>
        <taxon>Alphaproteobacteria</taxon>
        <taxon>Sphingomonadales</taxon>
        <taxon>Sphingomonadaceae</taxon>
        <taxon>Sphingobium</taxon>
    </lineage>
</organism>
<evidence type="ECO:0000256" key="2">
    <source>
        <dbReference type="ARBA" id="ARBA00022692"/>
    </source>
</evidence>
<accession>A0A7W9AKD2</accession>
<sequence>MSIVDRAKNILLTPKTEWPIIAAEPATTGSIMTYAAILGLIPLLGSLLAGLLFTGSIGLGFNFILISGLVSYAIGLGILFLMGIIASALSPSFDGQKDQIAGLKLIVYAATPVYVAGILNIVPGLNVIAAIAGLAYGIYLIYLGSGPVLGIPAVKTGGFTAVVVVIWIVLQMVISGIILAAVMSAIFGGMMLGGAALAG</sequence>
<feature type="domain" description="Yip1" evidence="6">
    <location>
        <begin position="9"/>
        <end position="173"/>
    </location>
</feature>
<comment type="subcellular location">
    <subcellularLocation>
        <location evidence="1">Membrane</location>
        <topology evidence="1">Multi-pass membrane protein</topology>
    </subcellularLocation>
</comment>
<proteinExistence type="predicted"/>
<evidence type="ECO:0000256" key="5">
    <source>
        <dbReference type="SAM" id="Phobius"/>
    </source>
</evidence>
<dbReference type="AlphaFoldDB" id="A0A7W9AKD2"/>
<keyword evidence="3 5" id="KW-1133">Transmembrane helix</keyword>
<comment type="caution">
    <text evidence="7">The sequence shown here is derived from an EMBL/GenBank/DDBJ whole genome shotgun (WGS) entry which is preliminary data.</text>
</comment>
<dbReference type="RefSeq" id="WP_184020352.1">
    <property type="nucleotide sequence ID" value="NZ_JACIJC010000005.1"/>
</dbReference>
<evidence type="ECO:0000256" key="3">
    <source>
        <dbReference type="ARBA" id="ARBA00022989"/>
    </source>
</evidence>
<keyword evidence="4 5" id="KW-0472">Membrane</keyword>
<evidence type="ECO:0000313" key="7">
    <source>
        <dbReference type="EMBL" id="MBB5687163.1"/>
    </source>
</evidence>
<evidence type="ECO:0000259" key="6">
    <source>
        <dbReference type="Pfam" id="PF04893"/>
    </source>
</evidence>
<keyword evidence="2 5" id="KW-0812">Transmembrane</keyword>
<dbReference type="EMBL" id="JACIJC010000005">
    <property type="protein sequence ID" value="MBB5687163.1"/>
    <property type="molecule type" value="Genomic_DNA"/>
</dbReference>
<feature type="transmembrane region" description="Helical" evidence="5">
    <location>
        <begin position="63"/>
        <end position="89"/>
    </location>
</feature>
<reference evidence="7 8" key="1">
    <citation type="submission" date="2020-08" db="EMBL/GenBank/DDBJ databases">
        <title>Genomic Encyclopedia of Type Strains, Phase IV (KMG-IV): sequencing the most valuable type-strain genomes for metagenomic binning, comparative biology and taxonomic classification.</title>
        <authorList>
            <person name="Goeker M."/>
        </authorList>
    </citation>
    <scope>NUCLEOTIDE SEQUENCE [LARGE SCALE GENOMIC DNA]</scope>
    <source>
        <strain evidence="7 8">DSM 25079</strain>
    </source>
</reference>
<feature type="transmembrane region" description="Helical" evidence="5">
    <location>
        <begin position="34"/>
        <end position="57"/>
    </location>
</feature>
<feature type="transmembrane region" description="Helical" evidence="5">
    <location>
        <begin position="176"/>
        <end position="198"/>
    </location>
</feature>
<dbReference type="Proteomes" id="UP000549617">
    <property type="component" value="Unassembled WGS sequence"/>
</dbReference>
<keyword evidence="8" id="KW-1185">Reference proteome</keyword>
<feature type="transmembrane region" description="Helical" evidence="5">
    <location>
        <begin position="149"/>
        <end position="170"/>
    </location>
</feature>
<name>A0A7W9AKD2_9SPHN</name>
<evidence type="ECO:0000256" key="4">
    <source>
        <dbReference type="ARBA" id="ARBA00023136"/>
    </source>
</evidence>
<dbReference type="Pfam" id="PF04893">
    <property type="entry name" value="Yip1"/>
    <property type="match status" value="1"/>
</dbReference>
<dbReference type="InterPro" id="IPR006977">
    <property type="entry name" value="Yip1_dom"/>
</dbReference>
<evidence type="ECO:0000256" key="1">
    <source>
        <dbReference type="ARBA" id="ARBA00004141"/>
    </source>
</evidence>
<protein>
    <recommendedName>
        <fullName evidence="6">Yip1 domain-containing protein</fullName>
    </recommendedName>
</protein>
<feature type="transmembrane region" description="Helical" evidence="5">
    <location>
        <begin position="101"/>
        <end position="119"/>
    </location>
</feature>
<feature type="transmembrane region" description="Helical" evidence="5">
    <location>
        <begin position="125"/>
        <end position="142"/>
    </location>
</feature>
<dbReference type="GO" id="GO:0016020">
    <property type="term" value="C:membrane"/>
    <property type="evidence" value="ECO:0007669"/>
    <property type="project" value="UniProtKB-SubCell"/>
</dbReference>
<evidence type="ECO:0000313" key="8">
    <source>
        <dbReference type="Proteomes" id="UP000549617"/>
    </source>
</evidence>
<gene>
    <name evidence="7" type="ORF">FHS49_003191</name>
</gene>